<dbReference type="PANTHER" id="PTHR35408:SF2">
    <property type="entry name" value="GLYCOSYLTRANSFERASE 2-LIKE DOMAIN-CONTAINING PROTEIN"/>
    <property type="match status" value="1"/>
</dbReference>
<name>A0A9W9W098_9EURO</name>
<reference evidence="4" key="2">
    <citation type="journal article" date="2023" name="IMA Fungus">
        <title>Comparative genomic study of the Penicillium genus elucidates a diverse pangenome and 15 lateral gene transfer events.</title>
        <authorList>
            <person name="Petersen C."/>
            <person name="Sorensen T."/>
            <person name="Nielsen M.R."/>
            <person name="Sondergaard T.E."/>
            <person name="Sorensen J.L."/>
            <person name="Fitzpatrick D.A."/>
            <person name="Frisvad J.C."/>
            <person name="Nielsen K.L."/>
        </authorList>
    </citation>
    <scope>NUCLEOTIDE SEQUENCE</scope>
    <source>
        <strain evidence="4">IBT 29677</strain>
    </source>
</reference>
<keyword evidence="5" id="KW-1185">Reference proteome</keyword>
<reference evidence="4" key="1">
    <citation type="submission" date="2022-12" db="EMBL/GenBank/DDBJ databases">
        <authorList>
            <person name="Petersen C."/>
        </authorList>
    </citation>
    <scope>NUCLEOTIDE SEQUENCE</scope>
    <source>
        <strain evidence="4">IBT 29677</strain>
    </source>
</reference>
<evidence type="ECO:0008006" key="6">
    <source>
        <dbReference type="Google" id="ProtNLM"/>
    </source>
</evidence>
<dbReference type="AlphaFoldDB" id="A0A9W9W098"/>
<dbReference type="EMBL" id="JAPZBU010000008">
    <property type="protein sequence ID" value="KAJ5392624.1"/>
    <property type="molecule type" value="Genomic_DNA"/>
</dbReference>
<dbReference type="GeneID" id="81371731"/>
<sequence>MSHRTRRGPPSVVHSLAAPSISETGKEKIRARFMARYLARRATLLGWFDESKSDHGLQNWSSTCVAVRIFDDEYSFFPYNVNPALSDAIVRLGETSAVAMSSAFTSALIDSVAPGQKSLIMESTSARIPIVYRLDDVNPDLVHFARACIVVQERIVLVWSHDAGAILNVAFDVERQLGKTGPRISNVTSPRVSGRSSPFDLDADALASTPSNSIIVPVRGALDEKHEIYSKAVALENGEEEDDPVVDLEGNMAPRPTHRIHAFKISFAIMLVILTQSLGVARLLNEWAWDGDFTRFALVSTIPPLSLFSLFFFIVLVTSAFQLLLPATFCLKNSKFHSAIKPNLKFHHDYELPHITIQMPVYKEGLKGVIVPTMMSVLAAVQFYEEQGGTASVFINDDGMQCIQPELAEARRQYYRENGIGYTARLPNKKGSSKKASGFKWFRKGKPVEEITESEKEEDATSPQAIANKIGFERKGKFKKASNMNYGLAFSNRVEDEMVRLVDLECQSRGCMNEDLTVEDDDRIYQQALANMLAEDEGRTWAEGNIRIGEHILIIDCDTRVPVDCLLYGALEMHESPEVAIVQHGSGVMQVVNNMFEDGIAYFTDVVYTAIKYGVGCGDVSPFVGHNAFLRWKAIQSISFVDPSDGQTKWWSDAHVSEDFDISLRLQMQGMTVRLATYHNGGFKEGVSLTLYDELTRWEKYAYGCNELVFHPFYKWPYKGPVTRLFLRFLWSNMPVTSKITIIAYIFTYYAIASGMLLATVNYVIVGLFNSSIDHIYLQSWGIWISLVVVFNGVASVAFSMARHQLKEMVFWKALLKSMMWLPFLIVFFGGISLNCAKAILCHAFSINIEWSSTAKEPGPSGFFIGLDKMVKKFKYTWAICAFLAGVMIFMALGTPWGWKIKPGEYSTASIAIGPLAIQIVNAAILPLILGLN</sequence>
<keyword evidence="1" id="KW-1133">Transmembrane helix</keyword>
<organism evidence="4 5">
    <name type="scientific">Penicillium cosmopolitanum</name>
    <dbReference type="NCBI Taxonomy" id="1131564"/>
    <lineage>
        <taxon>Eukaryota</taxon>
        <taxon>Fungi</taxon>
        <taxon>Dikarya</taxon>
        <taxon>Ascomycota</taxon>
        <taxon>Pezizomycotina</taxon>
        <taxon>Eurotiomycetes</taxon>
        <taxon>Eurotiomycetidae</taxon>
        <taxon>Eurotiales</taxon>
        <taxon>Aspergillaceae</taxon>
        <taxon>Penicillium</taxon>
    </lineage>
</organism>
<feature type="domain" description="Glycosyltransferase 2-like" evidence="2">
    <location>
        <begin position="551"/>
        <end position="760"/>
    </location>
</feature>
<accession>A0A9W9W098</accession>
<dbReference type="Pfam" id="PF25550">
    <property type="entry name" value="DUF7928"/>
    <property type="match status" value="1"/>
</dbReference>
<gene>
    <name evidence="4" type="ORF">N7509_008114</name>
</gene>
<dbReference type="InterPro" id="IPR029044">
    <property type="entry name" value="Nucleotide-diphossugar_trans"/>
</dbReference>
<evidence type="ECO:0000259" key="3">
    <source>
        <dbReference type="Pfam" id="PF25550"/>
    </source>
</evidence>
<proteinExistence type="predicted"/>
<dbReference type="InterPro" id="IPR001173">
    <property type="entry name" value="Glyco_trans_2-like"/>
</dbReference>
<dbReference type="PANTHER" id="PTHR35408">
    <property type="entry name" value="CHROMOSOME 15, WHOLE GENOME SHOTGUN SEQUENCE"/>
    <property type="match status" value="1"/>
</dbReference>
<feature type="transmembrane region" description="Helical" evidence="1">
    <location>
        <begin position="781"/>
        <end position="799"/>
    </location>
</feature>
<feature type="transmembrane region" description="Helical" evidence="1">
    <location>
        <begin position="742"/>
        <end position="769"/>
    </location>
</feature>
<feature type="transmembrane region" description="Helical" evidence="1">
    <location>
        <begin position="911"/>
        <end position="930"/>
    </location>
</feature>
<evidence type="ECO:0000256" key="1">
    <source>
        <dbReference type="SAM" id="Phobius"/>
    </source>
</evidence>
<feature type="transmembrane region" description="Helical" evidence="1">
    <location>
        <begin position="820"/>
        <end position="841"/>
    </location>
</feature>
<protein>
    <recommendedName>
        <fullName evidence="6">Glycosyltransferase 2-like domain-containing protein</fullName>
    </recommendedName>
</protein>
<evidence type="ECO:0000313" key="5">
    <source>
        <dbReference type="Proteomes" id="UP001147747"/>
    </source>
</evidence>
<dbReference type="RefSeq" id="XP_056488302.1">
    <property type="nucleotide sequence ID" value="XM_056632751.1"/>
</dbReference>
<comment type="caution">
    <text evidence="4">The sequence shown here is derived from an EMBL/GenBank/DDBJ whole genome shotgun (WGS) entry which is preliminary data.</text>
</comment>
<dbReference type="InterPro" id="IPR057688">
    <property type="entry name" value="DUF7928"/>
</dbReference>
<evidence type="ECO:0000259" key="2">
    <source>
        <dbReference type="Pfam" id="PF13632"/>
    </source>
</evidence>
<dbReference type="Gene3D" id="3.90.550.10">
    <property type="entry name" value="Spore Coat Polysaccharide Biosynthesis Protein SpsA, Chain A"/>
    <property type="match status" value="1"/>
</dbReference>
<dbReference type="Proteomes" id="UP001147747">
    <property type="component" value="Unassembled WGS sequence"/>
</dbReference>
<keyword evidence="1" id="KW-0812">Transmembrane</keyword>
<keyword evidence="1" id="KW-0472">Membrane</keyword>
<dbReference type="OrthoDB" id="38531at2759"/>
<feature type="transmembrane region" description="Helical" evidence="1">
    <location>
        <begin position="265"/>
        <end position="285"/>
    </location>
</feature>
<evidence type="ECO:0000313" key="4">
    <source>
        <dbReference type="EMBL" id="KAJ5392624.1"/>
    </source>
</evidence>
<dbReference type="SUPFAM" id="SSF53448">
    <property type="entry name" value="Nucleotide-diphospho-sugar transferases"/>
    <property type="match status" value="1"/>
</dbReference>
<feature type="domain" description="DUF7928" evidence="3">
    <location>
        <begin position="30"/>
        <end position="178"/>
    </location>
</feature>
<dbReference type="Pfam" id="PF13632">
    <property type="entry name" value="Glyco_trans_2_3"/>
    <property type="match status" value="1"/>
</dbReference>
<feature type="transmembrane region" description="Helical" evidence="1">
    <location>
        <begin position="876"/>
        <end position="899"/>
    </location>
</feature>
<feature type="transmembrane region" description="Helical" evidence="1">
    <location>
        <begin position="305"/>
        <end position="331"/>
    </location>
</feature>